<dbReference type="PANTHER" id="PTHR48090">
    <property type="entry name" value="UNDECAPRENYL-PHOSPHATE 4-DEOXY-4-FORMAMIDO-L-ARABINOSE TRANSFERASE-RELATED"/>
    <property type="match status" value="1"/>
</dbReference>
<dbReference type="Proteomes" id="UP001379533">
    <property type="component" value="Chromosome"/>
</dbReference>
<evidence type="ECO:0000313" key="3">
    <source>
        <dbReference type="Proteomes" id="UP001379533"/>
    </source>
</evidence>
<accession>A0ABZ2K210</accession>
<reference evidence="2 3" key="1">
    <citation type="submission" date="2021-12" db="EMBL/GenBank/DDBJ databases">
        <title>Discovery of the Pendulisporaceae a myxobacterial family with distinct sporulation behavior and unique specialized metabolism.</title>
        <authorList>
            <person name="Garcia R."/>
            <person name="Popoff A."/>
            <person name="Bader C.D."/>
            <person name="Loehr J."/>
            <person name="Walesch S."/>
            <person name="Walt C."/>
            <person name="Boldt J."/>
            <person name="Bunk B."/>
            <person name="Haeckl F.J.F.P.J."/>
            <person name="Gunesch A.P."/>
            <person name="Birkelbach J."/>
            <person name="Nuebel U."/>
            <person name="Pietschmann T."/>
            <person name="Bach T."/>
            <person name="Mueller R."/>
        </authorList>
    </citation>
    <scope>NUCLEOTIDE SEQUENCE [LARGE SCALE GENOMIC DNA]</scope>
    <source>
        <strain evidence="2 3">MSr12523</strain>
    </source>
</reference>
<dbReference type="InterPro" id="IPR001173">
    <property type="entry name" value="Glyco_trans_2-like"/>
</dbReference>
<dbReference type="CDD" id="cd04179">
    <property type="entry name" value="DPM_DPG-synthase_like"/>
    <property type="match status" value="1"/>
</dbReference>
<feature type="domain" description="Glycosyltransferase 2-like" evidence="1">
    <location>
        <begin position="6"/>
        <end position="175"/>
    </location>
</feature>
<protein>
    <submittedName>
        <fullName evidence="2">Glycosyltransferase family 2 protein</fullName>
    </submittedName>
</protein>
<organism evidence="2 3">
    <name type="scientific">Pendulispora brunnea</name>
    <dbReference type="NCBI Taxonomy" id="2905690"/>
    <lineage>
        <taxon>Bacteria</taxon>
        <taxon>Pseudomonadati</taxon>
        <taxon>Myxococcota</taxon>
        <taxon>Myxococcia</taxon>
        <taxon>Myxococcales</taxon>
        <taxon>Sorangiineae</taxon>
        <taxon>Pendulisporaceae</taxon>
        <taxon>Pendulispora</taxon>
    </lineage>
</organism>
<dbReference type="PANTHER" id="PTHR48090:SF7">
    <property type="entry name" value="RFBJ PROTEIN"/>
    <property type="match status" value="1"/>
</dbReference>
<keyword evidence="3" id="KW-1185">Reference proteome</keyword>
<sequence>MKRLAILMPAFDEGERLTRTLAELAGVSKSCGISVSITVILVDDASDTPVDFALAAKTLHDVHLVFARHVLNLGQGAALETARRLALSLDPSFDAFVTMDADGQHAPADVLALADSIFQGADIALGDRFGGASNTPASRRLLLHLARAFERWTTGLRLSDAHNGLRGFSRRAMEQMRLRQNRMAHATEITHWVARHLSSRGTAPKLTVVEVPVSIRYTEASLAKGQRATGALAILADLVRAFFFGDQREAR</sequence>
<dbReference type="InterPro" id="IPR029044">
    <property type="entry name" value="Nucleotide-diphossugar_trans"/>
</dbReference>
<evidence type="ECO:0000313" key="2">
    <source>
        <dbReference type="EMBL" id="WXA91222.1"/>
    </source>
</evidence>
<proteinExistence type="predicted"/>
<dbReference type="EMBL" id="CP089982">
    <property type="protein sequence ID" value="WXA91222.1"/>
    <property type="molecule type" value="Genomic_DNA"/>
</dbReference>
<dbReference type="Pfam" id="PF00535">
    <property type="entry name" value="Glycos_transf_2"/>
    <property type="match status" value="1"/>
</dbReference>
<dbReference type="Gene3D" id="3.90.550.10">
    <property type="entry name" value="Spore Coat Polysaccharide Biosynthesis Protein SpsA, Chain A"/>
    <property type="match status" value="1"/>
</dbReference>
<dbReference type="InterPro" id="IPR050256">
    <property type="entry name" value="Glycosyltransferase_2"/>
</dbReference>
<dbReference type="SUPFAM" id="SSF53448">
    <property type="entry name" value="Nucleotide-diphospho-sugar transferases"/>
    <property type="match status" value="1"/>
</dbReference>
<name>A0ABZ2K210_9BACT</name>
<gene>
    <name evidence="2" type="ORF">LZC95_32800</name>
</gene>
<evidence type="ECO:0000259" key="1">
    <source>
        <dbReference type="Pfam" id="PF00535"/>
    </source>
</evidence>
<dbReference type="RefSeq" id="WP_394841842.1">
    <property type="nucleotide sequence ID" value="NZ_CP089982.1"/>
</dbReference>